<dbReference type="EMBL" id="AP012052">
    <property type="protein sequence ID" value="BAJ74349.1"/>
    <property type="molecule type" value="Genomic_DNA"/>
</dbReference>
<accession>E8N7U3</accession>
<gene>
    <name evidence="1" type="ordered locus">MTES_1385</name>
</gene>
<dbReference type="OrthoDB" id="3731619at2"/>
<reference key="2">
    <citation type="submission" date="2011-02" db="EMBL/GenBank/DDBJ databases">
        <title>Genome sequence of Microbacterium testaceum StLB037.</title>
        <authorList>
            <person name="Morohoshi T."/>
            <person name="Wang W.Z."/>
            <person name="Someya N."/>
            <person name="Ikeda T."/>
        </authorList>
    </citation>
    <scope>NUCLEOTIDE SEQUENCE</scope>
    <source>
        <strain>StLB037</strain>
    </source>
</reference>
<proteinExistence type="predicted"/>
<name>E8N7U3_MICTS</name>
<dbReference type="KEGG" id="mts:MTES_1385"/>
<dbReference type="Proteomes" id="UP000008975">
    <property type="component" value="Chromosome"/>
</dbReference>
<evidence type="ECO:0000313" key="2">
    <source>
        <dbReference type="Proteomes" id="UP000008975"/>
    </source>
</evidence>
<sequence>MTRIDVIATRWDGGWELAIDGDPVTQVRTLDRAEQQVRDYLDTLAPDVDHGDVLVNLIPDLGADVSVRVREAREATAAAQERQVAAARQARTVVRELRAHGVTVSDAAVLLGVSPARISQLSRDRTDSSVAS</sequence>
<protein>
    <submittedName>
        <fullName evidence="1">Predicted Fe-S-cluster redox enzyme</fullName>
    </submittedName>
</protein>
<organism evidence="1 2">
    <name type="scientific">Microbacterium testaceum (strain StLB037)</name>
    <dbReference type="NCBI Taxonomy" id="979556"/>
    <lineage>
        <taxon>Bacteria</taxon>
        <taxon>Bacillati</taxon>
        <taxon>Actinomycetota</taxon>
        <taxon>Actinomycetes</taxon>
        <taxon>Micrococcales</taxon>
        <taxon>Microbacteriaceae</taxon>
        <taxon>Microbacterium</taxon>
    </lineage>
</organism>
<dbReference type="eggNOG" id="ENOG5032Z5E">
    <property type="taxonomic scope" value="Bacteria"/>
</dbReference>
<reference evidence="1 2" key="1">
    <citation type="journal article" date="2011" name="J. Bacteriol.">
        <title>Genome sequence of Microbacterium testaceum StLB037, an N-acylhomoserine lactone-degrading bacterium isolated from potato leaves.</title>
        <authorList>
            <person name="Morohoshi T."/>
            <person name="Wang W.-Z."/>
            <person name="Someya N."/>
            <person name="Ikeda T."/>
        </authorList>
    </citation>
    <scope>NUCLEOTIDE SEQUENCE [LARGE SCALE GENOMIC DNA]</scope>
    <source>
        <strain evidence="1 2">StLB037</strain>
    </source>
</reference>
<dbReference type="AlphaFoldDB" id="E8N7U3"/>
<evidence type="ECO:0000313" key="1">
    <source>
        <dbReference type="EMBL" id="BAJ74349.1"/>
    </source>
</evidence>
<dbReference type="RefSeq" id="WP_013584474.1">
    <property type="nucleotide sequence ID" value="NC_015125.1"/>
</dbReference>
<dbReference type="STRING" id="979556.MTES_1385"/>
<dbReference type="HOGENOM" id="CLU_127098_1_0_11"/>